<gene>
    <name evidence="3" type="ORF">UFOPK2921_00932</name>
</gene>
<name>A0A6J6WFS7_9ZZZZ</name>
<proteinExistence type="predicted"/>
<evidence type="ECO:0000313" key="3">
    <source>
        <dbReference type="EMBL" id="CAB4782114.1"/>
    </source>
</evidence>
<dbReference type="CDD" id="cd03441">
    <property type="entry name" value="R_hydratase_like"/>
    <property type="match status" value="1"/>
</dbReference>
<dbReference type="Pfam" id="PF12172">
    <property type="entry name" value="zf-ChsH2"/>
    <property type="match status" value="1"/>
</dbReference>
<feature type="domain" description="ChsH2 rubredoxin-like zinc ribbon" evidence="1">
    <location>
        <begin position="210"/>
        <end position="244"/>
    </location>
</feature>
<accession>A0A6J6WFS7</accession>
<sequence length="340" mass="37329">MSTTAADIIVDITPQEKESFYAQLQAFVGLEIGEPVLAPDEVNAAMIRHLVETVGDDNPIYTNPELALASVHGGIVAPPTMLQAWVMMSFKGPKLTGESPYEKMNQLLFSRGFTSVLGTNSEQTYERYLRPGDQLTMRTVIDSISNEKSTGLGTGHFVGTRQDYYDANNQLVGSMLFRIFRFKPAAKAPISKPRQARPRPATTHDNQWWFDALNEGVLYAQGCGQCSLVRFPTGPMCPSCHSLKWTKVEMPLSGSIHSFVVAHYPQVPSFDYPLPILLVDLDPVDAPGGEKIRMVMNSADTDLESLVIGARVRIDIRSTDPDMKLPFAIVETSSSNGASA</sequence>
<feature type="domain" description="FAS1-like dehydratase" evidence="2">
    <location>
        <begin position="27"/>
        <end position="172"/>
    </location>
</feature>
<dbReference type="InterPro" id="IPR022002">
    <property type="entry name" value="ChsH2_Znr"/>
</dbReference>
<reference evidence="3" key="1">
    <citation type="submission" date="2020-05" db="EMBL/GenBank/DDBJ databases">
        <authorList>
            <person name="Chiriac C."/>
            <person name="Salcher M."/>
            <person name="Ghai R."/>
            <person name="Kavagutti S V."/>
        </authorList>
    </citation>
    <scope>NUCLEOTIDE SEQUENCE</scope>
</reference>
<dbReference type="SUPFAM" id="SSF50249">
    <property type="entry name" value="Nucleic acid-binding proteins"/>
    <property type="match status" value="1"/>
</dbReference>
<protein>
    <submittedName>
        <fullName evidence="3">Unannotated protein</fullName>
    </submittedName>
</protein>
<dbReference type="Gene3D" id="6.10.30.10">
    <property type="match status" value="1"/>
</dbReference>
<evidence type="ECO:0000259" key="1">
    <source>
        <dbReference type="Pfam" id="PF12172"/>
    </source>
</evidence>
<organism evidence="3">
    <name type="scientific">freshwater metagenome</name>
    <dbReference type="NCBI Taxonomy" id="449393"/>
    <lineage>
        <taxon>unclassified sequences</taxon>
        <taxon>metagenomes</taxon>
        <taxon>ecological metagenomes</taxon>
    </lineage>
</organism>
<dbReference type="InterPro" id="IPR052513">
    <property type="entry name" value="Thioester_dehydratase-like"/>
</dbReference>
<dbReference type="AlphaFoldDB" id="A0A6J6WFS7"/>
<dbReference type="PANTHER" id="PTHR34075:SF5">
    <property type="entry name" value="BLR3430 PROTEIN"/>
    <property type="match status" value="1"/>
</dbReference>
<dbReference type="InterPro" id="IPR012340">
    <property type="entry name" value="NA-bd_OB-fold"/>
</dbReference>
<dbReference type="PANTHER" id="PTHR34075">
    <property type="entry name" value="BLR3430 PROTEIN"/>
    <property type="match status" value="1"/>
</dbReference>
<dbReference type="SUPFAM" id="SSF54637">
    <property type="entry name" value="Thioesterase/thiol ester dehydrase-isomerase"/>
    <property type="match status" value="1"/>
</dbReference>
<dbReference type="InterPro" id="IPR039569">
    <property type="entry name" value="FAS1-like_DH_region"/>
</dbReference>
<dbReference type="EMBL" id="CAEZZV010000115">
    <property type="protein sequence ID" value="CAB4782114.1"/>
    <property type="molecule type" value="Genomic_DNA"/>
</dbReference>
<dbReference type="InterPro" id="IPR029069">
    <property type="entry name" value="HotDog_dom_sf"/>
</dbReference>
<evidence type="ECO:0000259" key="2">
    <source>
        <dbReference type="Pfam" id="PF13452"/>
    </source>
</evidence>
<dbReference type="Pfam" id="PF13452">
    <property type="entry name" value="FAS1_DH_region"/>
    <property type="match status" value="1"/>
</dbReference>
<dbReference type="Gene3D" id="3.10.129.10">
    <property type="entry name" value="Hotdog Thioesterase"/>
    <property type="match status" value="1"/>
</dbReference>